<evidence type="ECO:0000256" key="3">
    <source>
        <dbReference type="ARBA" id="ARBA00047960"/>
    </source>
</evidence>
<dbReference type="SUPFAM" id="SSF52833">
    <property type="entry name" value="Thioredoxin-like"/>
    <property type="match status" value="1"/>
</dbReference>
<protein>
    <recommendedName>
        <fullName evidence="1">glutathione transferase</fullName>
        <ecNumber evidence="1">2.5.1.18</ecNumber>
    </recommendedName>
</protein>
<dbReference type="EC" id="2.5.1.18" evidence="1"/>
<dbReference type="InterPro" id="IPR036282">
    <property type="entry name" value="Glutathione-S-Trfase_C_sf"/>
</dbReference>
<dbReference type="Gene3D" id="1.20.1050.10">
    <property type="match status" value="1"/>
</dbReference>
<evidence type="ECO:0000313" key="7">
    <source>
        <dbReference type="EMBL" id="KAJ9172920.1"/>
    </source>
</evidence>
<evidence type="ECO:0000259" key="5">
    <source>
        <dbReference type="PROSITE" id="PS50404"/>
    </source>
</evidence>
<evidence type="ECO:0000256" key="2">
    <source>
        <dbReference type="ARBA" id="ARBA00022679"/>
    </source>
</evidence>
<dbReference type="SFLD" id="SFLDS00019">
    <property type="entry name" value="Glutathione_Transferase_(cytos"/>
    <property type="match status" value="1"/>
</dbReference>
<dbReference type="InterPro" id="IPR045074">
    <property type="entry name" value="GST_C_Tau"/>
</dbReference>
<proteinExistence type="inferred from homology"/>
<dbReference type="Pfam" id="PF02798">
    <property type="entry name" value="GST_N"/>
    <property type="match status" value="1"/>
</dbReference>
<dbReference type="InterPro" id="IPR010987">
    <property type="entry name" value="Glutathione-S-Trfase_C-like"/>
</dbReference>
<dbReference type="PROSITE" id="PS50404">
    <property type="entry name" value="GST_NTER"/>
    <property type="match status" value="1"/>
</dbReference>
<sequence length="222" mass="24860">MSKGGDVVLLDFWASPFCMRVQIALSEKGVSYEARQEDLFGGKSELLLKSNPIYQKVPVFLHNGKPLCESTVIVGYIDETWTSPPLLPPCPYGRAQARFWADYIDKKLFDAVRDVVLSKGEATEAAKKELIEILKVLEGGLGERDFFGGKAFGFADIIAIPSTCWFLAAGKLGNFQVEAEFPKISGWIKRCMHKESVAKIIPDPEKIYEFVLMMRKMQGIDQ</sequence>
<dbReference type="PANTHER" id="PTHR11260">
    <property type="entry name" value="GLUTATHIONE S-TRANSFERASE, GST, SUPERFAMILY, GST DOMAIN CONTAINING"/>
    <property type="match status" value="1"/>
</dbReference>
<keyword evidence="2" id="KW-0808">Transferase</keyword>
<evidence type="ECO:0000259" key="6">
    <source>
        <dbReference type="PROSITE" id="PS50405"/>
    </source>
</evidence>
<evidence type="ECO:0000313" key="8">
    <source>
        <dbReference type="Proteomes" id="UP001174677"/>
    </source>
</evidence>
<evidence type="ECO:0000256" key="1">
    <source>
        <dbReference type="ARBA" id="ARBA00012452"/>
    </source>
</evidence>
<dbReference type="EMBL" id="JARPOI010000009">
    <property type="protein sequence ID" value="KAJ9172920.1"/>
    <property type="molecule type" value="Genomic_DNA"/>
</dbReference>
<dbReference type="InterPro" id="IPR040079">
    <property type="entry name" value="Glutathione_S-Trfase"/>
</dbReference>
<dbReference type="SFLD" id="SFLDG00358">
    <property type="entry name" value="Main_(cytGST)"/>
    <property type="match status" value="1"/>
</dbReference>
<dbReference type="SUPFAM" id="SSF47616">
    <property type="entry name" value="GST C-terminal domain-like"/>
    <property type="match status" value="1"/>
</dbReference>
<dbReference type="InterPro" id="IPR036249">
    <property type="entry name" value="Thioredoxin-like_sf"/>
</dbReference>
<organism evidence="7 8">
    <name type="scientific">Hevea brasiliensis</name>
    <name type="common">Para rubber tree</name>
    <name type="synonym">Siphonia brasiliensis</name>
    <dbReference type="NCBI Taxonomy" id="3981"/>
    <lineage>
        <taxon>Eukaryota</taxon>
        <taxon>Viridiplantae</taxon>
        <taxon>Streptophyta</taxon>
        <taxon>Embryophyta</taxon>
        <taxon>Tracheophyta</taxon>
        <taxon>Spermatophyta</taxon>
        <taxon>Magnoliopsida</taxon>
        <taxon>eudicotyledons</taxon>
        <taxon>Gunneridae</taxon>
        <taxon>Pentapetalae</taxon>
        <taxon>rosids</taxon>
        <taxon>fabids</taxon>
        <taxon>Malpighiales</taxon>
        <taxon>Euphorbiaceae</taxon>
        <taxon>Crotonoideae</taxon>
        <taxon>Micrandreae</taxon>
        <taxon>Hevea</taxon>
    </lineage>
</organism>
<comment type="caution">
    <text evidence="7">The sequence shown here is derived from an EMBL/GenBank/DDBJ whole genome shotgun (WGS) entry which is preliminary data.</text>
</comment>
<dbReference type="InterPro" id="IPR004046">
    <property type="entry name" value="GST_C"/>
</dbReference>
<dbReference type="PANTHER" id="PTHR11260:SF547">
    <property type="entry name" value="GLUTATHIONE S-TRANSFERASE"/>
    <property type="match status" value="1"/>
</dbReference>
<dbReference type="Proteomes" id="UP001174677">
    <property type="component" value="Chromosome 9"/>
</dbReference>
<dbReference type="CDD" id="cd03058">
    <property type="entry name" value="GST_N_Tau"/>
    <property type="match status" value="1"/>
</dbReference>
<reference evidence="7" key="1">
    <citation type="journal article" date="2023" name="Plant Biotechnol. J.">
        <title>Chromosome-level wild Hevea brasiliensis genome provides new tools for genomic-assisted breeding and valuable loci to elevate rubber yield.</title>
        <authorList>
            <person name="Cheng H."/>
            <person name="Song X."/>
            <person name="Hu Y."/>
            <person name="Wu T."/>
            <person name="Yang Q."/>
            <person name="An Z."/>
            <person name="Feng S."/>
            <person name="Deng Z."/>
            <person name="Wu W."/>
            <person name="Zeng X."/>
            <person name="Tu M."/>
            <person name="Wang X."/>
            <person name="Huang H."/>
        </authorList>
    </citation>
    <scope>NUCLEOTIDE SEQUENCE</scope>
    <source>
        <strain evidence="7">MT/VB/25A 57/8</strain>
    </source>
</reference>
<dbReference type="SFLD" id="SFLDG01152">
    <property type="entry name" value="Main.3:_Omega-_and_Tau-like"/>
    <property type="match status" value="1"/>
</dbReference>
<name>A0ABQ9LZH0_HEVBR</name>
<dbReference type="Gene3D" id="3.40.30.10">
    <property type="entry name" value="Glutaredoxin"/>
    <property type="match status" value="1"/>
</dbReference>
<dbReference type="PROSITE" id="PS50405">
    <property type="entry name" value="GST_CTER"/>
    <property type="match status" value="1"/>
</dbReference>
<feature type="domain" description="GST C-terminal" evidence="6">
    <location>
        <begin position="90"/>
        <end position="210"/>
    </location>
</feature>
<keyword evidence="8" id="KW-1185">Reference proteome</keyword>
<dbReference type="InterPro" id="IPR045073">
    <property type="entry name" value="Omega/Tau-like"/>
</dbReference>
<dbReference type="InterPro" id="IPR004045">
    <property type="entry name" value="Glutathione_S-Trfase_N"/>
</dbReference>
<feature type="domain" description="GST N-terminal" evidence="5">
    <location>
        <begin position="5"/>
        <end position="85"/>
    </location>
</feature>
<comment type="similarity">
    <text evidence="4">Belongs to the GST superfamily.</text>
</comment>
<accession>A0ABQ9LZH0</accession>
<dbReference type="Pfam" id="PF00043">
    <property type="entry name" value="GST_C"/>
    <property type="match status" value="1"/>
</dbReference>
<comment type="catalytic activity">
    <reaction evidence="3">
        <text>RX + glutathione = an S-substituted glutathione + a halide anion + H(+)</text>
        <dbReference type="Rhea" id="RHEA:16437"/>
        <dbReference type="ChEBI" id="CHEBI:15378"/>
        <dbReference type="ChEBI" id="CHEBI:16042"/>
        <dbReference type="ChEBI" id="CHEBI:17792"/>
        <dbReference type="ChEBI" id="CHEBI:57925"/>
        <dbReference type="ChEBI" id="CHEBI:90779"/>
        <dbReference type="EC" id="2.5.1.18"/>
    </reaction>
</comment>
<evidence type="ECO:0000256" key="4">
    <source>
        <dbReference type="RuleBase" id="RU003494"/>
    </source>
</evidence>
<gene>
    <name evidence="7" type="ORF">P3X46_016109</name>
</gene>
<dbReference type="CDD" id="cd03185">
    <property type="entry name" value="GST_C_Tau"/>
    <property type="match status" value="1"/>
</dbReference>